<evidence type="ECO:0000313" key="3">
    <source>
        <dbReference type="EMBL" id="KIP51519.1"/>
    </source>
</evidence>
<dbReference type="Pfam" id="PF05378">
    <property type="entry name" value="Hydant_A_N"/>
    <property type="match status" value="1"/>
</dbReference>
<dbReference type="InterPro" id="IPR045079">
    <property type="entry name" value="Oxoprolinase-like"/>
</dbReference>
<dbReference type="AlphaFoldDB" id="A0A0D0IIS3"/>
<evidence type="ECO:0000259" key="2">
    <source>
        <dbReference type="Pfam" id="PF05378"/>
    </source>
</evidence>
<sequence>MDIGGTFTDIVVHDTETGALRASKADTTPSDLTEGVLTAIAQLEVPPTEILSFVHGTTQGLNALLERRGSKTLLVTTQGMGDVYRIARGNRSQMFDIHYRKPEPLVARHDTVEIGGRLRYDGSELHPLDEASVRAAAATARAGGYAAVAVCLLFAYTNESHELAAEAILREELGEEVAIVLSHRVAREWREYERTSSTVLEAYTGPVVRRYLTRIEDRFEREGIPSGVQVMQSSGGIVGAGYASEHPLQTLLSGPVGGTAGGVALMQLLGRKNAICVDMGGTSFDASLVIDGQPDISTDGEADGFPVLMPLVNLHTIGAGGGSVAFSESGALRVGPRSAGAQPGPACYGRGGVEPTVTDANAVLRRVDPEHFAGGRFSLDVAASDRAIAGLAEEFGMSTSDLSEGILDIANAKMAQAIRTLTVDHGREPTDFSLVAFGGAGPMHAEAIARELGIAEVIIPEFPGAFSAWGMLGSDVRRDLSAQYYVHEDQLDRSDLASVLADLVSEADGELARQCVPADRRRFEQAIDMRYAGQDYTLTVPLTELDEPTLEDFAARISARYSEQHRRRYGHATPEAKVEFVSIRVTGLGANEFGHLTGERYREDDIAARSASVWFDGRSWETPIRRRDSLPIGEAIAGPMLIVEDTTTTVISPRASIRRETLGHLTMEVQA</sequence>
<proteinExistence type="predicted"/>
<dbReference type="SUPFAM" id="SSF53067">
    <property type="entry name" value="Actin-like ATPase domain"/>
    <property type="match status" value="1"/>
</dbReference>
<dbReference type="GO" id="GO:0017168">
    <property type="term" value="F:5-oxoprolinase (ATP-hydrolyzing) activity"/>
    <property type="evidence" value="ECO:0007669"/>
    <property type="project" value="TreeGrafter"/>
</dbReference>
<feature type="domain" description="Hydantoinase/oxoprolinase N-terminal" evidence="2">
    <location>
        <begin position="2"/>
        <end position="172"/>
    </location>
</feature>
<dbReference type="InterPro" id="IPR002821">
    <property type="entry name" value="Hydantoinase_A"/>
</dbReference>
<dbReference type="PANTHER" id="PTHR11365:SF23">
    <property type="entry name" value="HYPOTHETICAL 5-OXOPROLINASE (EUROFUNG)-RELATED"/>
    <property type="match status" value="1"/>
</dbReference>
<dbReference type="Proteomes" id="UP000032120">
    <property type="component" value="Unassembled WGS sequence"/>
</dbReference>
<dbReference type="GO" id="GO:0006749">
    <property type="term" value="P:glutathione metabolic process"/>
    <property type="evidence" value="ECO:0007669"/>
    <property type="project" value="TreeGrafter"/>
</dbReference>
<reference evidence="3 4" key="1">
    <citation type="submission" date="2015-01" db="EMBL/GenBank/DDBJ databases">
        <title>Draft genome sequence of Leucobacter komagatae strain VKM ST2845.</title>
        <authorList>
            <person name="Karlyshev A.V."/>
            <person name="Kudryashova E.B."/>
        </authorList>
    </citation>
    <scope>NUCLEOTIDE SEQUENCE [LARGE SCALE GENOMIC DNA]</scope>
    <source>
        <strain evidence="3 4">VKM ST2845</strain>
    </source>
</reference>
<protein>
    <submittedName>
        <fullName evidence="3">5-oxoprolinase</fullName>
    </submittedName>
</protein>
<organism evidence="3 4">
    <name type="scientific">Leucobacter komagatae</name>
    <dbReference type="NCBI Taxonomy" id="55969"/>
    <lineage>
        <taxon>Bacteria</taxon>
        <taxon>Bacillati</taxon>
        <taxon>Actinomycetota</taxon>
        <taxon>Actinomycetes</taxon>
        <taxon>Micrococcales</taxon>
        <taxon>Microbacteriaceae</taxon>
        <taxon>Leucobacter</taxon>
    </lineage>
</organism>
<name>A0A0D0IIS3_9MICO</name>
<dbReference type="Pfam" id="PF01968">
    <property type="entry name" value="Hydantoinase_A"/>
    <property type="match status" value="1"/>
</dbReference>
<dbReference type="InterPro" id="IPR043129">
    <property type="entry name" value="ATPase_NBD"/>
</dbReference>
<evidence type="ECO:0000259" key="1">
    <source>
        <dbReference type="Pfam" id="PF01968"/>
    </source>
</evidence>
<gene>
    <name evidence="3" type="ORF">SD72_14865</name>
</gene>
<dbReference type="PANTHER" id="PTHR11365">
    <property type="entry name" value="5-OXOPROLINASE RELATED"/>
    <property type="match status" value="1"/>
</dbReference>
<evidence type="ECO:0000313" key="4">
    <source>
        <dbReference type="Proteomes" id="UP000032120"/>
    </source>
</evidence>
<accession>A0A0D0IIS3</accession>
<keyword evidence="4" id="KW-1185">Reference proteome</keyword>
<dbReference type="InterPro" id="IPR008040">
    <property type="entry name" value="Hydant_A_N"/>
</dbReference>
<dbReference type="GO" id="GO:0005829">
    <property type="term" value="C:cytosol"/>
    <property type="evidence" value="ECO:0007669"/>
    <property type="project" value="TreeGrafter"/>
</dbReference>
<dbReference type="EMBL" id="JXSQ01000032">
    <property type="protein sequence ID" value="KIP51519.1"/>
    <property type="molecule type" value="Genomic_DNA"/>
</dbReference>
<feature type="domain" description="Hydantoinase A/oxoprolinase" evidence="1">
    <location>
        <begin position="194"/>
        <end position="479"/>
    </location>
</feature>
<comment type="caution">
    <text evidence="3">The sequence shown here is derived from an EMBL/GenBank/DDBJ whole genome shotgun (WGS) entry which is preliminary data.</text>
</comment>